<dbReference type="GO" id="GO:0005829">
    <property type="term" value="C:cytosol"/>
    <property type="evidence" value="ECO:0007669"/>
    <property type="project" value="TreeGrafter"/>
</dbReference>
<dbReference type="OrthoDB" id="9804286at2"/>
<accession>A0A059EBF1</accession>
<dbReference type="FunFam" id="3.40.50.720:FF:000080">
    <property type="entry name" value="Thiazole biosynthesis adenylyltransferase ThiF"/>
    <property type="match status" value="1"/>
</dbReference>
<dbReference type="GO" id="GO:0008146">
    <property type="term" value="F:sulfotransferase activity"/>
    <property type="evidence" value="ECO:0007669"/>
    <property type="project" value="TreeGrafter"/>
</dbReference>
<gene>
    <name evidence="3" type="ORF">HY36_02455</name>
</gene>
<dbReference type="AlphaFoldDB" id="A0A059EBF1"/>
<evidence type="ECO:0000256" key="1">
    <source>
        <dbReference type="ARBA" id="ARBA00009919"/>
    </source>
</evidence>
<dbReference type="PANTHER" id="PTHR10953">
    <property type="entry name" value="UBIQUITIN-ACTIVATING ENZYME E1"/>
    <property type="match status" value="1"/>
</dbReference>
<evidence type="ECO:0000313" key="4">
    <source>
        <dbReference type="Proteomes" id="UP000024547"/>
    </source>
</evidence>
<protein>
    <recommendedName>
        <fullName evidence="2">THIF-type NAD/FAD binding fold domain-containing protein</fullName>
    </recommendedName>
</protein>
<dbReference type="eggNOG" id="COG0476">
    <property type="taxonomic scope" value="Bacteria"/>
</dbReference>
<evidence type="ECO:0000313" key="3">
    <source>
        <dbReference type="EMBL" id="KCZ65264.1"/>
    </source>
</evidence>
<name>A0A059EBF1_9PROT</name>
<dbReference type="PATRIC" id="fig|1280948.3.peg.485"/>
<dbReference type="InterPro" id="IPR045886">
    <property type="entry name" value="ThiF/MoeB/HesA"/>
</dbReference>
<dbReference type="SUPFAM" id="SSF69572">
    <property type="entry name" value="Activating enzymes of the ubiquitin-like proteins"/>
    <property type="match status" value="1"/>
</dbReference>
<feature type="domain" description="THIF-type NAD/FAD binding fold" evidence="2">
    <location>
        <begin position="11"/>
        <end position="234"/>
    </location>
</feature>
<dbReference type="Pfam" id="PF00899">
    <property type="entry name" value="ThiF"/>
    <property type="match status" value="1"/>
</dbReference>
<keyword evidence="4" id="KW-1185">Reference proteome</keyword>
<dbReference type="GO" id="GO:0004792">
    <property type="term" value="F:thiosulfate-cyanide sulfurtransferase activity"/>
    <property type="evidence" value="ECO:0007669"/>
    <property type="project" value="TreeGrafter"/>
</dbReference>
<dbReference type="RefSeq" id="WP_035547671.1">
    <property type="nucleotide sequence ID" value="NZ_AWFH01000001.1"/>
</dbReference>
<comment type="caution">
    <text evidence="3">The sequence shown here is derived from an EMBL/GenBank/DDBJ whole genome shotgun (WGS) entry which is preliminary data.</text>
</comment>
<dbReference type="Gene3D" id="3.40.50.720">
    <property type="entry name" value="NAD(P)-binding Rossmann-like Domain"/>
    <property type="match status" value="1"/>
</dbReference>
<sequence length="250" mass="26796">MSLSPEELARHKRHIMLREIGGPGVQKLRAARVSIVGAGALGGPCAMYLAAAGVGQLELWDDDHVERSNLQRQIQFGENSLGKSKVEVMAARLTADHPSTHVLGRRKRWSKDDALSGDILVDATDNFPARYALNRVAHQSERPLVHGAAAGWSGQASVFASGYVADAPCYQCWVPETPPDAEACDEIGVVGPVTGMISTLMALEVIKLITGAGEPLIGRLALVDGLSTRQRSVVLRWDAACPICGTDRRI</sequence>
<dbReference type="InterPro" id="IPR000594">
    <property type="entry name" value="ThiF_NAD_FAD-bd"/>
</dbReference>
<dbReference type="PANTHER" id="PTHR10953:SF102">
    <property type="entry name" value="ADENYLYLTRANSFERASE AND SULFURTRANSFERASE MOCS3"/>
    <property type="match status" value="1"/>
</dbReference>
<comment type="similarity">
    <text evidence="1">Belongs to the HesA/MoeB/ThiF family.</text>
</comment>
<dbReference type="GO" id="GO:0016779">
    <property type="term" value="F:nucleotidyltransferase activity"/>
    <property type="evidence" value="ECO:0007669"/>
    <property type="project" value="TreeGrafter"/>
</dbReference>
<dbReference type="Proteomes" id="UP000024547">
    <property type="component" value="Unassembled WGS sequence"/>
</dbReference>
<dbReference type="STRING" id="1280948.HY36_02455"/>
<dbReference type="CDD" id="cd00757">
    <property type="entry name" value="ThiF_MoeB_HesA_family"/>
    <property type="match status" value="1"/>
</dbReference>
<organism evidence="3 4">
    <name type="scientific">Hyphomonas atlantica</name>
    <dbReference type="NCBI Taxonomy" id="1280948"/>
    <lineage>
        <taxon>Bacteria</taxon>
        <taxon>Pseudomonadati</taxon>
        <taxon>Pseudomonadota</taxon>
        <taxon>Alphaproteobacteria</taxon>
        <taxon>Hyphomonadales</taxon>
        <taxon>Hyphomonadaceae</taxon>
        <taxon>Hyphomonas</taxon>
    </lineage>
</organism>
<dbReference type="GO" id="GO:0008641">
    <property type="term" value="F:ubiquitin-like modifier activating enzyme activity"/>
    <property type="evidence" value="ECO:0007669"/>
    <property type="project" value="InterPro"/>
</dbReference>
<proteinExistence type="inferred from homology"/>
<dbReference type="EMBL" id="AWFH01000001">
    <property type="protein sequence ID" value="KCZ65264.1"/>
    <property type="molecule type" value="Genomic_DNA"/>
</dbReference>
<dbReference type="InterPro" id="IPR035985">
    <property type="entry name" value="Ubiquitin-activating_enz"/>
</dbReference>
<reference evidence="3 4" key="1">
    <citation type="journal article" date="2014" name="Antonie Van Leeuwenhoek">
        <title>Hyphomonas beringensis sp. nov. and Hyphomonas chukchiensis sp. nov., isolated from surface seawater of the Bering Sea and Chukchi Sea.</title>
        <authorList>
            <person name="Li C."/>
            <person name="Lai Q."/>
            <person name="Li G."/>
            <person name="Dong C."/>
            <person name="Wang J."/>
            <person name="Liao Y."/>
            <person name="Shao Z."/>
        </authorList>
    </citation>
    <scope>NUCLEOTIDE SEQUENCE [LARGE SCALE GENOMIC DNA]</scope>
    <source>
        <strain evidence="3 4">22II1-22F38</strain>
    </source>
</reference>
<evidence type="ECO:0000259" key="2">
    <source>
        <dbReference type="Pfam" id="PF00899"/>
    </source>
</evidence>